<protein>
    <submittedName>
        <fullName evidence="1">Uncharacterized protein</fullName>
    </submittedName>
</protein>
<gene>
    <name evidence="1" type="ORF">BKA67DRAFT_538878</name>
</gene>
<dbReference type="OrthoDB" id="5010675at2759"/>
<sequence length="462" mass="52428">METSSDISKELASDLASMQMTHGTTAPFRLLDLPNEIVYLIVDWLWATKKSSNHIAYAKERSSVHRESLKALRLTSRRFANDDHVTGYVCRHICFVASPLHLEELQDHDFSRLENAVREVTFIPTDFDWTIPKQAAQFSAREAGARNGLYPPDKKGTLLSYQQESKDTEQLYVSGVFTRAWGEVLKQLKRVDSFPMAHSGQLFKLHRGKYIWGTSNSMVHITPAVWAQLLTTALKAIAFAGISPRSLGLGYFQSDVSSSWVAQPGLIGGLLARQLDLSRLAQLDIATDDFGSVYSLLSSTADHLTSLRIRDTSRHVRYQSDWQTEMTPPPVMPRLERLTIRGFEFDGLVLGNWITSLSSLTDMMLEKAGMQSGRYFQWAYVCRALHDHDNRIHVGLSDLVVESPIARQLLIPSSGWHWGHTPGAAQRLEQDQGFWDQLEDWLQRRSDDLWTVNDFKTCCRNI</sequence>
<name>A0A9P8UF70_9PEZI</name>
<evidence type="ECO:0000313" key="2">
    <source>
        <dbReference type="Proteomes" id="UP000758603"/>
    </source>
</evidence>
<accession>A0A9P8UF70</accession>
<dbReference type="GeneID" id="70129430"/>
<dbReference type="Proteomes" id="UP000758603">
    <property type="component" value="Unassembled WGS sequence"/>
</dbReference>
<comment type="caution">
    <text evidence="1">The sequence shown here is derived from an EMBL/GenBank/DDBJ whole genome shotgun (WGS) entry which is preliminary data.</text>
</comment>
<dbReference type="RefSeq" id="XP_045955375.1">
    <property type="nucleotide sequence ID" value="XM_046100538.1"/>
</dbReference>
<dbReference type="EMBL" id="JAGPXC010000007">
    <property type="protein sequence ID" value="KAH6648868.1"/>
    <property type="molecule type" value="Genomic_DNA"/>
</dbReference>
<proteinExistence type="predicted"/>
<dbReference type="AlphaFoldDB" id="A0A9P8UF70"/>
<evidence type="ECO:0000313" key="1">
    <source>
        <dbReference type="EMBL" id="KAH6648868.1"/>
    </source>
</evidence>
<organism evidence="1 2">
    <name type="scientific">Truncatella angustata</name>
    <dbReference type="NCBI Taxonomy" id="152316"/>
    <lineage>
        <taxon>Eukaryota</taxon>
        <taxon>Fungi</taxon>
        <taxon>Dikarya</taxon>
        <taxon>Ascomycota</taxon>
        <taxon>Pezizomycotina</taxon>
        <taxon>Sordariomycetes</taxon>
        <taxon>Xylariomycetidae</taxon>
        <taxon>Amphisphaeriales</taxon>
        <taxon>Sporocadaceae</taxon>
        <taxon>Truncatella</taxon>
    </lineage>
</organism>
<reference evidence="1" key="1">
    <citation type="journal article" date="2021" name="Nat. Commun.">
        <title>Genetic determinants of endophytism in the Arabidopsis root mycobiome.</title>
        <authorList>
            <person name="Mesny F."/>
            <person name="Miyauchi S."/>
            <person name="Thiergart T."/>
            <person name="Pickel B."/>
            <person name="Atanasova L."/>
            <person name="Karlsson M."/>
            <person name="Huettel B."/>
            <person name="Barry K.W."/>
            <person name="Haridas S."/>
            <person name="Chen C."/>
            <person name="Bauer D."/>
            <person name="Andreopoulos W."/>
            <person name="Pangilinan J."/>
            <person name="LaButti K."/>
            <person name="Riley R."/>
            <person name="Lipzen A."/>
            <person name="Clum A."/>
            <person name="Drula E."/>
            <person name="Henrissat B."/>
            <person name="Kohler A."/>
            <person name="Grigoriev I.V."/>
            <person name="Martin F.M."/>
            <person name="Hacquard S."/>
        </authorList>
    </citation>
    <scope>NUCLEOTIDE SEQUENCE</scope>
    <source>
        <strain evidence="1">MPI-SDFR-AT-0073</strain>
    </source>
</reference>
<keyword evidence="2" id="KW-1185">Reference proteome</keyword>